<dbReference type="OrthoDB" id="5197219at2"/>
<dbReference type="EMBL" id="SDPP02000001">
    <property type="protein sequence ID" value="KAA1379947.1"/>
    <property type="molecule type" value="Genomic_DNA"/>
</dbReference>
<comment type="caution">
    <text evidence="3">The sequence shown here is derived from an EMBL/GenBank/DDBJ whole genome shotgun (WGS) entry which is preliminary data.</text>
</comment>
<dbReference type="InterPro" id="IPR003870">
    <property type="entry name" value="DUF222"/>
</dbReference>
<dbReference type="AlphaFoldDB" id="A0A641AR05"/>
<dbReference type="RefSeq" id="WP_129179951.1">
    <property type="nucleotide sequence ID" value="NZ_JAGIOG010000001.1"/>
</dbReference>
<evidence type="ECO:0000313" key="3">
    <source>
        <dbReference type="EMBL" id="KAA1379947.1"/>
    </source>
</evidence>
<proteinExistence type="predicted"/>
<reference evidence="3" key="1">
    <citation type="submission" date="2019-09" db="EMBL/GenBank/DDBJ databases">
        <authorList>
            <person name="Li J."/>
        </authorList>
    </citation>
    <scope>NUCLEOTIDE SEQUENCE [LARGE SCALE GENOMIC DNA]</scope>
    <source>
        <strain evidence="3">NRBC 14897</strain>
    </source>
</reference>
<keyword evidence="4" id="KW-1185">Reference proteome</keyword>
<evidence type="ECO:0000313" key="4">
    <source>
        <dbReference type="Proteomes" id="UP001515100"/>
    </source>
</evidence>
<sequence>MLDDRQVIEQVVVRREALAALEAAEAVDMLDVVDRARAAGEVVSAAQGRRRVDAAVHELSLAMRLPAPTIERRVARARRLRSSMPEVWQAWLDGRISTTHVAAIDRAATRLVHAESVTALDDIAVERVGRLTPGQATRWLDRWVERTEATESARRHERAHADRKVSSRPLGDGMTRLTADVTATDAAAVMQSLTGAAHALPADDGRTIDQARADLFVDALLGREPGGLGFRAVIGITVPLSSLMGFSDVPGELTDRSATIPAHIVRAAMADEQSLLYRLVTDDVGNLMTVTWLGRFAPTRLAQVLEFRDGTSVFPTSTVPARACDTDHSDPWPAETSAANTGPLNRRAHNLKTEGHLRLRQPAPGVFAWTTSTGHTYTRTAEPLPIADWEHHWEHEAAELPADPWADEFTEMVEYLTQPV</sequence>
<dbReference type="Proteomes" id="UP001515100">
    <property type="component" value="Unassembled WGS sequence"/>
</dbReference>
<protein>
    <submittedName>
        <fullName evidence="3">DUF222 domain-containing protein</fullName>
    </submittedName>
</protein>
<organism evidence="3 4">
    <name type="scientific">Aeromicrobium fastidiosum</name>
    <dbReference type="NCBI Taxonomy" id="52699"/>
    <lineage>
        <taxon>Bacteria</taxon>
        <taxon>Bacillati</taxon>
        <taxon>Actinomycetota</taxon>
        <taxon>Actinomycetes</taxon>
        <taxon>Propionibacteriales</taxon>
        <taxon>Nocardioidaceae</taxon>
        <taxon>Aeromicrobium</taxon>
    </lineage>
</organism>
<feature type="region of interest" description="Disordered" evidence="1">
    <location>
        <begin position="150"/>
        <end position="173"/>
    </location>
</feature>
<accession>A0A641AR05</accession>
<feature type="compositionally biased region" description="Basic and acidic residues" evidence="1">
    <location>
        <begin position="150"/>
        <end position="165"/>
    </location>
</feature>
<feature type="region of interest" description="Disordered" evidence="1">
    <location>
        <begin position="325"/>
        <end position="346"/>
    </location>
</feature>
<feature type="domain" description="DUF222" evidence="2">
    <location>
        <begin position="29"/>
        <end position="309"/>
    </location>
</feature>
<evidence type="ECO:0000259" key="2">
    <source>
        <dbReference type="Pfam" id="PF02720"/>
    </source>
</evidence>
<gene>
    <name evidence="3" type="ORF">ESP62_001670</name>
</gene>
<name>A0A641AR05_9ACTN</name>
<evidence type="ECO:0000256" key="1">
    <source>
        <dbReference type="SAM" id="MobiDB-lite"/>
    </source>
</evidence>
<dbReference type="Pfam" id="PF02720">
    <property type="entry name" value="DUF222"/>
    <property type="match status" value="1"/>
</dbReference>